<comment type="caution">
    <text evidence="1">The sequence shown here is derived from an EMBL/GenBank/DDBJ whole genome shotgun (WGS) entry which is preliminary data.</text>
</comment>
<proteinExistence type="predicted"/>
<accession>Q1YSE1</accession>
<reference evidence="1 2" key="1">
    <citation type="submission" date="2006-03" db="EMBL/GenBank/DDBJ databases">
        <authorList>
            <person name="Giovannoni S.J."/>
            <person name="Cho J.-C."/>
            <person name="Ferriera S."/>
            <person name="Johnson J."/>
            <person name="Kravitz S."/>
            <person name="Halpern A."/>
            <person name="Remington K."/>
            <person name="Beeson K."/>
            <person name="Tran B."/>
            <person name="Rogers Y.-H."/>
            <person name="Friedman R."/>
            <person name="Venter J.C."/>
        </authorList>
    </citation>
    <scope>NUCLEOTIDE SEQUENCE [LARGE SCALE GENOMIC DNA]</scope>
    <source>
        <strain evidence="1 2">HTCC2207</strain>
    </source>
</reference>
<dbReference type="AntiFam" id="ANF00042">
    <property type="entry name" value="Antisense to RNaseP"/>
</dbReference>
<dbReference type="AntiFam" id="ANF00041">
    <property type="entry name" value="Antisense to RNaseP"/>
</dbReference>
<evidence type="ECO:0000313" key="2">
    <source>
        <dbReference type="Proteomes" id="UP000005555"/>
    </source>
</evidence>
<keyword evidence="2" id="KW-1185">Reference proteome</keyword>
<gene>
    <name evidence="1" type="ORF">GB2207_11628</name>
</gene>
<dbReference type="eggNOG" id="ENOG5032TKP">
    <property type="taxonomic scope" value="Bacteria"/>
</dbReference>
<protein>
    <submittedName>
        <fullName evidence="1">Uncharacterized protein</fullName>
    </submittedName>
</protein>
<evidence type="ECO:0000313" key="1">
    <source>
        <dbReference type="EMBL" id="EAS47265.1"/>
    </source>
</evidence>
<sequence length="116" mass="12773">MNCLQKLGELTDKPGSVLDSHSSGTNVAVCLKQPTRSQRGTRHMETYLVLLRVGFTLPLLLPAARCALTAPFHPYLCSRTNHRRSSLCCTGRRLSPPRCYLALYPVEPGLSSALHP</sequence>
<organism evidence="1 2">
    <name type="scientific">gamma proteobacterium HTCC2207</name>
    <dbReference type="NCBI Taxonomy" id="314287"/>
    <lineage>
        <taxon>Bacteria</taxon>
        <taxon>Pseudomonadati</taxon>
        <taxon>Pseudomonadota</taxon>
        <taxon>Gammaproteobacteria</taxon>
        <taxon>Cellvibrionales</taxon>
        <taxon>Porticoccaceae</taxon>
        <taxon>SAR92 clade</taxon>
    </lineage>
</organism>
<dbReference type="Proteomes" id="UP000005555">
    <property type="component" value="Unassembled WGS sequence"/>
</dbReference>
<dbReference type="AlphaFoldDB" id="Q1YSE1"/>
<dbReference type="EMBL" id="AAPI01000003">
    <property type="protein sequence ID" value="EAS47265.1"/>
    <property type="molecule type" value="Genomic_DNA"/>
</dbReference>
<dbReference type="HOGENOM" id="CLU_117560_0_0_6"/>
<name>Q1YSE1_9GAMM</name>